<dbReference type="Proteomes" id="UP000077755">
    <property type="component" value="Chromosome 6"/>
</dbReference>
<feature type="domain" description="Late embryogenesis abundant protein LEA-2 subgroup" evidence="6">
    <location>
        <begin position="72"/>
        <end position="175"/>
    </location>
</feature>
<evidence type="ECO:0000256" key="4">
    <source>
        <dbReference type="ARBA" id="ARBA00023136"/>
    </source>
</evidence>
<keyword evidence="9" id="KW-1185">Reference proteome</keyword>
<feature type="transmembrane region" description="Helical" evidence="5">
    <location>
        <begin position="17"/>
        <end position="39"/>
    </location>
</feature>
<dbReference type="KEGG" id="dcr:108226595"/>
<dbReference type="OMA" id="KTYANYH"/>
<dbReference type="AlphaFoldDB" id="A0A161ZV90"/>
<dbReference type="GO" id="GO:0009506">
    <property type="term" value="C:plasmodesma"/>
    <property type="evidence" value="ECO:0007669"/>
    <property type="project" value="TreeGrafter"/>
</dbReference>
<keyword evidence="3 5" id="KW-1133">Transmembrane helix</keyword>
<evidence type="ECO:0000256" key="2">
    <source>
        <dbReference type="ARBA" id="ARBA00022692"/>
    </source>
</evidence>
<dbReference type="Gramene" id="KZM91922">
    <property type="protein sequence ID" value="KZM91922"/>
    <property type="gene ID" value="DCAR_020713"/>
</dbReference>
<dbReference type="PANTHER" id="PTHR31415:SF51">
    <property type="entry name" value="LATE EMBRYOGENESIS ABUNDANT (LEA) HYDROXYPROLINE-RICH GLYCOPROTEIN FAMILY"/>
    <property type="match status" value="1"/>
</dbReference>
<evidence type="ECO:0000256" key="3">
    <source>
        <dbReference type="ARBA" id="ARBA00022989"/>
    </source>
</evidence>
<keyword evidence="2 5" id="KW-0812">Transmembrane</keyword>
<dbReference type="EMBL" id="LNRQ01000006">
    <property type="protein sequence ID" value="KZM91922.1"/>
    <property type="molecule type" value="Genomic_DNA"/>
</dbReference>
<evidence type="ECO:0000313" key="8">
    <source>
        <dbReference type="EMBL" id="WOH06217.1"/>
    </source>
</evidence>
<sequence length="208" mass="23370">MASYYENKRRKKILKRVLFGTLIFLFVVGLAVLITWAILQPKKPRFILQDASLYAFNVTANPTLLTTNFQLTISSRNPNSKIGIYYDKLHVFAAYRSQQITYYTTLPSNYQDHKEVKVWSPFVYGTNVPVAPYNGLALGQDQANGAIWMMIKINGRVRWRVGSITTGSYNIHVTCPAYIPFGNNNAGTVVTVGGVIKYQLSVSCEVSV</sequence>
<dbReference type="InterPro" id="IPR044839">
    <property type="entry name" value="NDR1-like"/>
</dbReference>
<evidence type="ECO:0000256" key="1">
    <source>
        <dbReference type="ARBA" id="ARBA00004167"/>
    </source>
</evidence>
<dbReference type="InterPro" id="IPR004864">
    <property type="entry name" value="LEA_2"/>
</dbReference>
<evidence type="ECO:0000313" key="7">
    <source>
        <dbReference type="EMBL" id="KZM91922.1"/>
    </source>
</evidence>
<dbReference type="GO" id="GO:0005886">
    <property type="term" value="C:plasma membrane"/>
    <property type="evidence" value="ECO:0007669"/>
    <property type="project" value="TreeGrafter"/>
</dbReference>
<dbReference type="OrthoDB" id="1426517at2759"/>
<name>A0A161ZV90_DAUCS</name>
<proteinExistence type="predicted"/>
<dbReference type="GO" id="GO:0098542">
    <property type="term" value="P:defense response to other organism"/>
    <property type="evidence" value="ECO:0007669"/>
    <property type="project" value="InterPro"/>
</dbReference>
<dbReference type="STRING" id="79200.A0A161ZV90"/>
<evidence type="ECO:0000256" key="5">
    <source>
        <dbReference type="SAM" id="Phobius"/>
    </source>
</evidence>
<evidence type="ECO:0000259" key="6">
    <source>
        <dbReference type="Pfam" id="PF03168"/>
    </source>
</evidence>
<dbReference type="EMBL" id="CP093348">
    <property type="protein sequence ID" value="WOH06217.1"/>
    <property type="molecule type" value="Genomic_DNA"/>
</dbReference>
<accession>A0A161ZV90</accession>
<dbReference type="PANTHER" id="PTHR31415">
    <property type="entry name" value="OS05G0367900 PROTEIN"/>
    <property type="match status" value="1"/>
</dbReference>
<reference evidence="8" key="2">
    <citation type="submission" date="2022-03" db="EMBL/GenBank/DDBJ databases">
        <title>Draft title - Genomic analysis of global carrot germplasm unveils the trajectory of domestication and the origin of high carotenoid orange carrot.</title>
        <authorList>
            <person name="Iorizzo M."/>
            <person name="Ellison S."/>
            <person name="Senalik D."/>
            <person name="Macko-Podgorni A."/>
            <person name="Grzebelus D."/>
            <person name="Bostan H."/>
            <person name="Rolling W."/>
            <person name="Curaba J."/>
            <person name="Simon P."/>
        </authorList>
    </citation>
    <scope>NUCLEOTIDE SEQUENCE</scope>
    <source>
        <tissue evidence="8">Leaf</tissue>
    </source>
</reference>
<gene>
    <name evidence="7" type="ORF">DCAR_020713</name>
    <name evidence="8" type="ORF">DCAR_0625640</name>
</gene>
<evidence type="ECO:0000313" key="9">
    <source>
        <dbReference type="Proteomes" id="UP000077755"/>
    </source>
</evidence>
<reference evidence="7" key="1">
    <citation type="journal article" date="2016" name="Nat. Genet.">
        <title>A high-quality carrot genome assembly provides new insights into carotenoid accumulation and asterid genome evolution.</title>
        <authorList>
            <person name="Iorizzo M."/>
            <person name="Ellison S."/>
            <person name="Senalik D."/>
            <person name="Zeng P."/>
            <person name="Satapoomin P."/>
            <person name="Huang J."/>
            <person name="Bowman M."/>
            <person name="Iovene M."/>
            <person name="Sanseverino W."/>
            <person name="Cavagnaro P."/>
            <person name="Yildiz M."/>
            <person name="Macko-Podgorni A."/>
            <person name="Moranska E."/>
            <person name="Grzebelus E."/>
            <person name="Grzebelus D."/>
            <person name="Ashrafi H."/>
            <person name="Zheng Z."/>
            <person name="Cheng S."/>
            <person name="Spooner D."/>
            <person name="Van Deynze A."/>
            <person name="Simon P."/>
        </authorList>
    </citation>
    <scope>NUCLEOTIDE SEQUENCE [LARGE SCALE GENOMIC DNA]</scope>
    <source>
        <tissue evidence="7">Leaf</tissue>
    </source>
</reference>
<keyword evidence="4 5" id="KW-0472">Membrane</keyword>
<protein>
    <recommendedName>
        <fullName evidence="6">Late embryogenesis abundant protein LEA-2 subgroup domain-containing protein</fullName>
    </recommendedName>
</protein>
<comment type="subcellular location">
    <subcellularLocation>
        <location evidence="1">Membrane</location>
        <topology evidence="1">Single-pass membrane protein</topology>
    </subcellularLocation>
</comment>
<organism evidence="7">
    <name type="scientific">Daucus carota subsp. sativus</name>
    <name type="common">Carrot</name>
    <dbReference type="NCBI Taxonomy" id="79200"/>
    <lineage>
        <taxon>Eukaryota</taxon>
        <taxon>Viridiplantae</taxon>
        <taxon>Streptophyta</taxon>
        <taxon>Embryophyta</taxon>
        <taxon>Tracheophyta</taxon>
        <taxon>Spermatophyta</taxon>
        <taxon>Magnoliopsida</taxon>
        <taxon>eudicotyledons</taxon>
        <taxon>Gunneridae</taxon>
        <taxon>Pentapetalae</taxon>
        <taxon>asterids</taxon>
        <taxon>campanulids</taxon>
        <taxon>Apiales</taxon>
        <taxon>Apiaceae</taxon>
        <taxon>Apioideae</taxon>
        <taxon>Scandiceae</taxon>
        <taxon>Daucinae</taxon>
        <taxon>Daucus</taxon>
        <taxon>Daucus sect. Daucus</taxon>
    </lineage>
</organism>
<dbReference type="Pfam" id="PF03168">
    <property type="entry name" value="LEA_2"/>
    <property type="match status" value="1"/>
</dbReference>